<gene>
    <name evidence="1" type="ORF">KsCSTR_16720</name>
</gene>
<evidence type="ECO:0000313" key="1">
    <source>
        <dbReference type="EMBL" id="QII11051.1"/>
    </source>
</evidence>
<dbReference type="EMBL" id="CP049055">
    <property type="protein sequence ID" value="QII11051.1"/>
    <property type="molecule type" value="Genomic_DNA"/>
</dbReference>
<sequence length="43" mass="5108">MNVVGFLYLLKPNLIYSRFNETGLLRECQITRIIIKSENICKY</sequence>
<evidence type="ECO:0000313" key="2">
    <source>
        <dbReference type="Proteomes" id="UP000501926"/>
    </source>
</evidence>
<dbReference type="AlphaFoldDB" id="A0A6G7GNP0"/>
<name>A0A6G7GNP0_KUEST</name>
<reference evidence="1 2" key="1">
    <citation type="submission" date="2020-02" db="EMBL/GenBank/DDBJ databases">
        <title>Newly sequenced genome of strain CSTR1 showed variability in Candidatus Kuenenia stuttgartiensis genomes.</title>
        <authorList>
            <person name="Ding C."/>
            <person name="Adrian L."/>
        </authorList>
    </citation>
    <scope>NUCLEOTIDE SEQUENCE [LARGE SCALE GENOMIC DNA]</scope>
    <source>
        <strain evidence="1 2">CSTR1</strain>
    </source>
</reference>
<dbReference type="Proteomes" id="UP000501926">
    <property type="component" value="Chromosome"/>
</dbReference>
<accession>A0A6G7GNP0</accession>
<protein>
    <submittedName>
        <fullName evidence="1">Uncharacterized protein</fullName>
    </submittedName>
</protein>
<proteinExistence type="predicted"/>
<organism evidence="1 2">
    <name type="scientific">Kuenenia stuttgartiensis</name>
    <dbReference type="NCBI Taxonomy" id="174633"/>
    <lineage>
        <taxon>Bacteria</taxon>
        <taxon>Pseudomonadati</taxon>
        <taxon>Planctomycetota</taxon>
        <taxon>Candidatus Brocadiia</taxon>
        <taxon>Candidatus Brocadiales</taxon>
        <taxon>Candidatus Brocadiaceae</taxon>
        <taxon>Candidatus Kuenenia</taxon>
    </lineage>
</organism>